<feature type="chain" id="PRO_5023975684" description="Leishmanolysin-like peptidase" evidence="16">
    <location>
        <begin position="22"/>
        <end position="509"/>
    </location>
</feature>
<keyword evidence="7 16" id="KW-0378">Hydrolase</keyword>
<keyword evidence="13" id="KW-1015">Disulfide bond</keyword>
<evidence type="ECO:0000256" key="3">
    <source>
        <dbReference type="ARBA" id="ARBA00005860"/>
    </source>
</evidence>
<feature type="non-terminal residue" evidence="17">
    <location>
        <position position="1"/>
    </location>
</feature>
<dbReference type="GO" id="GO:0005737">
    <property type="term" value="C:cytoplasm"/>
    <property type="evidence" value="ECO:0007669"/>
    <property type="project" value="TreeGrafter"/>
</dbReference>
<evidence type="ECO:0000256" key="16">
    <source>
        <dbReference type="RuleBase" id="RU366077"/>
    </source>
</evidence>
<feature type="signal peptide" evidence="16">
    <location>
        <begin position="1"/>
        <end position="21"/>
    </location>
</feature>
<keyword evidence="6 16" id="KW-0732">Signal</keyword>
<evidence type="ECO:0000256" key="7">
    <source>
        <dbReference type="ARBA" id="ARBA00022801"/>
    </source>
</evidence>
<dbReference type="OrthoDB" id="527990at2759"/>
<dbReference type="Gene3D" id="2.30.34.10">
    <property type="entry name" value="Leishmanolysin domain 4"/>
    <property type="match status" value="1"/>
</dbReference>
<dbReference type="RefSeq" id="XP_028876854.1">
    <property type="nucleotide sequence ID" value="XM_029031856.1"/>
</dbReference>
<dbReference type="PANTHER" id="PTHR10942:SF0">
    <property type="entry name" value="LEISHMANOLYSIN-LIKE PEPTIDASE"/>
    <property type="match status" value="1"/>
</dbReference>
<keyword evidence="18" id="KW-1185">Reference proteome</keyword>
<dbReference type="GO" id="GO:0006508">
    <property type="term" value="P:proteolysis"/>
    <property type="evidence" value="ECO:0007669"/>
    <property type="project" value="UniProtKB-KW"/>
</dbReference>
<dbReference type="EC" id="3.4.24.-" evidence="16"/>
<dbReference type="Gene3D" id="3.90.132.10">
    <property type="entry name" value="Leishmanolysin , domain 2"/>
    <property type="match status" value="1"/>
</dbReference>
<keyword evidence="9" id="KW-0130">Cell adhesion</keyword>
<keyword evidence="4 16" id="KW-0645">Protease</keyword>
<dbReference type="Pfam" id="PF01457">
    <property type="entry name" value="Peptidase_M8"/>
    <property type="match status" value="1"/>
</dbReference>
<accession>A0A1X0NE71</accession>
<comment type="cofactor">
    <cofactor evidence="15 16">
        <name>Zn(2+)</name>
        <dbReference type="ChEBI" id="CHEBI:29105"/>
    </cofactor>
    <text evidence="15 16">Binds 1 zinc ion per subunit.</text>
</comment>
<dbReference type="SUPFAM" id="SSF55486">
    <property type="entry name" value="Metalloproteases ('zincins'), catalytic domain"/>
    <property type="match status" value="1"/>
</dbReference>
<gene>
    <name evidence="17" type="ORF">TM35_001321040</name>
</gene>
<evidence type="ECO:0000256" key="11">
    <source>
        <dbReference type="ARBA" id="ARBA00023136"/>
    </source>
</evidence>
<dbReference type="GO" id="GO:0007155">
    <property type="term" value="P:cell adhesion"/>
    <property type="evidence" value="ECO:0007669"/>
    <property type="project" value="UniProtKB-KW"/>
</dbReference>
<sequence length="509" mass="57737">QLLCSALLLFLLCCAYGCAAAAVVKPLPEKGQGAWDAYTVAVEDTKSEDGWEPIRIGVYPGGVSVWIKSCANMRAPTFGRSIHSYCSGGYRITPEKVQMLNDIVAEGAKMHSDRLRVKRVKGRLFLDKNGGKDFKKNCPNAVARLDYLQKGFPNVDFALFVGPTVTREHPKICTKDDKKRPTSALIKVNTKEFMPTRYYFRLAAHDIGHGLGFDLDVFKEHSLMREIPLHLGWVIAVLESNIVKEKVREHYGCPDISTMELEGRDKGHLFENYVFYPHIKRHFAKDELMSTDLERPSGMYYTNLTLAVFDSMPFYKADFSRAETMSWGRKAGCGFIKGKCVEWGISRFPDMFCVDESYDLHCTTDRTALGKCSLQFLPWDYVQSEFNYFPRYPRGSAYSDWMDFCPAIEPTFETSCEFGYEREMPGSIVSSTSRCLKVDFVRLRNKGVMSNVKGICAEVKCENGTLKVRYKGNKNWYECPEGDSIDNINGSVFDDGRILCPKYADVCTK</sequence>
<feature type="binding site" evidence="15">
    <location>
        <position position="278"/>
    </location>
    <ligand>
        <name>Zn(2+)</name>
        <dbReference type="ChEBI" id="CHEBI:29105"/>
        <note>catalytic</note>
    </ligand>
</feature>
<evidence type="ECO:0000256" key="5">
    <source>
        <dbReference type="ARBA" id="ARBA00022723"/>
    </source>
</evidence>
<dbReference type="InterPro" id="IPR001577">
    <property type="entry name" value="Peptidase_M8"/>
</dbReference>
<dbReference type="Gene3D" id="3.10.170.20">
    <property type="match status" value="1"/>
</dbReference>
<evidence type="ECO:0000256" key="14">
    <source>
        <dbReference type="ARBA" id="ARBA00023180"/>
    </source>
</evidence>
<keyword evidence="5 15" id="KW-0479">Metal-binding</keyword>
<evidence type="ECO:0000256" key="12">
    <source>
        <dbReference type="ARBA" id="ARBA00023145"/>
    </source>
</evidence>
<dbReference type="Gene3D" id="2.10.55.10">
    <property type="entry name" value="Leishmanolysin domain 3"/>
    <property type="match status" value="1"/>
</dbReference>
<dbReference type="PRINTS" id="PR00782">
    <property type="entry name" value="LSHMANOLYSIN"/>
</dbReference>
<dbReference type="GO" id="GO:0016020">
    <property type="term" value="C:membrane"/>
    <property type="evidence" value="ECO:0007669"/>
    <property type="project" value="UniProtKB-SubCell"/>
</dbReference>
<dbReference type="GeneID" id="39991636"/>
<comment type="catalytic activity">
    <reaction evidence="1">
        <text>Preference for hydrophobic residues at P1 and P1' and basic residues at P2' and P3'. A model nonapeptide is cleaved at -Ala-Tyr-|-Leu-Lys-Lys-.</text>
        <dbReference type="EC" id="3.4.24.36"/>
    </reaction>
</comment>
<evidence type="ECO:0000256" key="6">
    <source>
        <dbReference type="ARBA" id="ARBA00022729"/>
    </source>
</evidence>
<evidence type="ECO:0000256" key="9">
    <source>
        <dbReference type="ARBA" id="ARBA00022889"/>
    </source>
</evidence>
<evidence type="ECO:0000313" key="18">
    <source>
        <dbReference type="Proteomes" id="UP000192257"/>
    </source>
</evidence>
<keyword evidence="10 15" id="KW-0482">Metalloprotease</keyword>
<keyword evidence="11" id="KW-0472">Membrane</keyword>
<keyword evidence="8 15" id="KW-0862">Zinc</keyword>
<evidence type="ECO:0000256" key="8">
    <source>
        <dbReference type="ARBA" id="ARBA00022833"/>
    </source>
</evidence>
<reference evidence="17 18" key="1">
    <citation type="submission" date="2017-03" db="EMBL/GenBank/DDBJ databases">
        <title>An alternative strategy for trypanosome survival in the mammalian bloodstream revealed through genome and transcriptome analysis of the ubiquitous bovine parasite Trypanosoma (Megatrypanum) theileri.</title>
        <authorList>
            <person name="Kelly S."/>
            <person name="Ivens A."/>
            <person name="Mott A."/>
            <person name="O'Neill E."/>
            <person name="Emms D."/>
            <person name="Macleod O."/>
            <person name="Voorheis P."/>
            <person name="Matthews J."/>
            <person name="Matthews K."/>
            <person name="Carrington M."/>
        </authorList>
    </citation>
    <scope>NUCLEOTIDE SEQUENCE [LARGE SCALE GENOMIC DNA]</scope>
    <source>
        <strain evidence="17">Edinburgh</strain>
    </source>
</reference>
<evidence type="ECO:0000313" key="17">
    <source>
        <dbReference type="EMBL" id="ORC81074.1"/>
    </source>
</evidence>
<dbReference type="AlphaFoldDB" id="A0A1X0NE71"/>
<keyword evidence="14" id="KW-0325">Glycoprotein</keyword>
<dbReference type="GO" id="GO:0004222">
    <property type="term" value="F:metalloendopeptidase activity"/>
    <property type="evidence" value="ECO:0007669"/>
    <property type="project" value="UniProtKB-UniRule"/>
</dbReference>
<protein>
    <recommendedName>
        <fullName evidence="16">Leishmanolysin-like peptidase</fullName>
        <ecNumber evidence="16">3.4.24.-</ecNumber>
    </recommendedName>
</protein>
<dbReference type="EMBL" id="NBCO01000132">
    <property type="protein sequence ID" value="ORC81074.1"/>
    <property type="molecule type" value="Genomic_DNA"/>
</dbReference>
<proteinExistence type="inferred from homology"/>
<comment type="similarity">
    <text evidence="3 16">Belongs to the peptidase M8 family.</text>
</comment>
<keyword evidence="12" id="KW-0865">Zymogen</keyword>
<dbReference type="PANTHER" id="PTHR10942">
    <property type="entry name" value="LEISHMANOLYSIN-LIKE PEPTIDASE"/>
    <property type="match status" value="1"/>
</dbReference>
<comment type="caution">
    <text evidence="17">The sequence shown here is derived from an EMBL/GenBank/DDBJ whole genome shotgun (WGS) entry which is preliminary data.</text>
</comment>
<evidence type="ECO:0000256" key="1">
    <source>
        <dbReference type="ARBA" id="ARBA00001249"/>
    </source>
</evidence>
<evidence type="ECO:0000256" key="10">
    <source>
        <dbReference type="ARBA" id="ARBA00023049"/>
    </source>
</evidence>
<evidence type="ECO:0000256" key="4">
    <source>
        <dbReference type="ARBA" id="ARBA00022670"/>
    </source>
</evidence>
<dbReference type="GO" id="GO:0046872">
    <property type="term" value="F:metal ion binding"/>
    <property type="evidence" value="ECO:0007669"/>
    <property type="project" value="UniProtKB-KW"/>
</dbReference>
<evidence type="ECO:0000256" key="15">
    <source>
        <dbReference type="PIRSR" id="PIRSR601577-2"/>
    </source>
</evidence>
<organism evidence="17 18">
    <name type="scientific">Trypanosoma theileri</name>
    <dbReference type="NCBI Taxonomy" id="67003"/>
    <lineage>
        <taxon>Eukaryota</taxon>
        <taxon>Discoba</taxon>
        <taxon>Euglenozoa</taxon>
        <taxon>Kinetoplastea</taxon>
        <taxon>Metakinetoplastina</taxon>
        <taxon>Trypanosomatida</taxon>
        <taxon>Trypanosomatidae</taxon>
        <taxon>Trypanosoma</taxon>
    </lineage>
</organism>
<evidence type="ECO:0000256" key="13">
    <source>
        <dbReference type="ARBA" id="ARBA00023157"/>
    </source>
</evidence>
<evidence type="ECO:0000256" key="2">
    <source>
        <dbReference type="ARBA" id="ARBA00004370"/>
    </source>
</evidence>
<comment type="subcellular location">
    <subcellularLocation>
        <location evidence="2">Membrane</location>
    </subcellularLocation>
</comment>
<name>A0A1X0NE71_9TRYP</name>
<dbReference type="Proteomes" id="UP000192257">
    <property type="component" value="Unassembled WGS sequence"/>
</dbReference>
<dbReference type="VEuPathDB" id="TriTrypDB:TM35_001321040"/>